<dbReference type="InterPro" id="IPR052895">
    <property type="entry name" value="HetReg/Transcr_Mod"/>
</dbReference>
<feature type="domain" description="Heterokaryon incompatibility" evidence="1">
    <location>
        <begin position="47"/>
        <end position="181"/>
    </location>
</feature>
<keyword evidence="3" id="KW-1185">Reference proteome</keyword>
<sequence>MQLHLITPVVPTAEKQPGDEEIHGKLWRVTGPYDITSTTPGTLPVHFHCVSYVWGPSTEKKGSFFNCERDISDQTRPALAAAIKAASVAIAQNESDAPIVEAFWIDAICIPQLEVPERYKTLESMGWIYSAATSVLIVLQRPIWHIIESVSAATSPRALTYQEMQILEQDTWISRVWTYQELVNAHTVFFTTLEPTSAGHAMRAEKFFNCVGFSLDTWKKATAQGYIAVLETFHNLDTLQDTLADRQLGDYLERTAFGVLSNMALRAFDPAFPQNRLLASLGALSQDVSWGPPSTTLAELAEKLMAICELKGDYSFIYTSDVRDPLPGKGWRPSPSQIAASEPANLVPVANWSTWGTQNGHRDLKGLLLDEMVLLKPADRIDDEVENVLEKILYGFPALQNSGIVINGIFRHKEGDEEDLSRVMLRFLRKIGFKGHGEPQVCKQGLFFSQLGLESYESVEIYAASSLRWTFGSPGLATWKRNGESRYCAGVFVGVSKTEVPQSILLE</sequence>
<name>A0A7D8YLM0_9HELO</name>
<evidence type="ECO:0000259" key="1">
    <source>
        <dbReference type="Pfam" id="PF06985"/>
    </source>
</evidence>
<accession>A0A7D8YLM0</accession>
<reference evidence="2 3" key="1">
    <citation type="submission" date="2018-05" db="EMBL/GenBank/DDBJ databases">
        <title>Whole genome sequencing for identification of molecular markers to develop diagnostic detection tools for the regulated plant pathogen Lachnellula willkommii.</title>
        <authorList>
            <person name="Giroux E."/>
            <person name="Bilodeau G."/>
        </authorList>
    </citation>
    <scope>NUCLEOTIDE SEQUENCE [LARGE SCALE GENOMIC DNA]</scope>
    <source>
        <strain evidence="2 3">CBS 625.97</strain>
    </source>
</reference>
<dbReference type="OrthoDB" id="6329284at2759"/>
<evidence type="ECO:0000313" key="2">
    <source>
        <dbReference type="EMBL" id="TVY51790.1"/>
    </source>
</evidence>
<dbReference type="EMBL" id="QGMG01000733">
    <property type="protein sequence ID" value="TVY51790.1"/>
    <property type="molecule type" value="Genomic_DNA"/>
</dbReference>
<comment type="caution">
    <text evidence="2">The sequence shown here is derived from an EMBL/GenBank/DDBJ whole genome shotgun (WGS) entry which is preliminary data.</text>
</comment>
<protein>
    <recommendedName>
        <fullName evidence="1">Heterokaryon incompatibility domain-containing protein</fullName>
    </recommendedName>
</protein>
<evidence type="ECO:0000313" key="3">
    <source>
        <dbReference type="Proteomes" id="UP000481288"/>
    </source>
</evidence>
<organism evidence="2 3">
    <name type="scientific">Lachnellula cervina</name>
    <dbReference type="NCBI Taxonomy" id="1316786"/>
    <lineage>
        <taxon>Eukaryota</taxon>
        <taxon>Fungi</taxon>
        <taxon>Dikarya</taxon>
        <taxon>Ascomycota</taxon>
        <taxon>Pezizomycotina</taxon>
        <taxon>Leotiomycetes</taxon>
        <taxon>Helotiales</taxon>
        <taxon>Lachnaceae</taxon>
        <taxon>Lachnellula</taxon>
    </lineage>
</organism>
<dbReference type="Proteomes" id="UP000481288">
    <property type="component" value="Unassembled WGS sequence"/>
</dbReference>
<dbReference type="Pfam" id="PF06985">
    <property type="entry name" value="HET"/>
    <property type="match status" value="1"/>
</dbReference>
<gene>
    <name evidence="2" type="ORF">LCER1_G007684</name>
</gene>
<dbReference type="PANTHER" id="PTHR24148">
    <property type="entry name" value="ANKYRIN REPEAT DOMAIN-CONTAINING PROTEIN 39 HOMOLOG-RELATED"/>
    <property type="match status" value="1"/>
</dbReference>
<dbReference type="PANTHER" id="PTHR24148:SF64">
    <property type="entry name" value="HETEROKARYON INCOMPATIBILITY DOMAIN-CONTAINING PROTEIN"/>
    <property type="match status" value="1"/>
</dbReference>
<dbReference type="InterPro" id="IPR010730">
    <property type="entry name" value="HET"/>
</dbReference>
<dbReference type="AlphaFoldDB" id="A0A7D8YLM0"/>
<proteinExistence type="predicted"/>